<name>A0A5D2X5S2_GOSMU</name>
<gene>
    <name evidence="2" type="ORF">E1A91_A11G123000v1</name>
</gene>
<proteinExistence type="predicted"/>
<organism evidence="2 3">
    <name type="scientific">Gossypium mustelinum</name>
    <name type="common">Cotton</name>
    <name type="synonym">Gossypium caicoense</name>
    <dbReference type="NCBI Taxonomy" id="34275"/>
    <lineage>
        <taxon>Eukaryota</taxon>
        <taxon>Viridiplantae</taxon>
        <taxon>Streptophyta</taxon>
        <taxon>Embryophyta</taxon>
        <taxon>Tracheophyta</taxon>
        <taxon>Spermatophyta</taxon>
        <taxon>Magnoliopsida</taxon>
        <taxon>eudicotyledons</taxon>
        <taxon>Gunneridae</taxon>
        <taxon>Pentapetalae</taxon>
        <taxon>rosids</taxon>
        <taxon>malvids</taxon>
        <taxon>Malvales</taxon>
        <taxon>Malvaceae</taxon>
        <taxon>Malvoideae</taxon>
        <taxon>Gossypium</taxon>
    </lineage>
</organism>
<evidence type="ECO:0000313" key="3">
    <source>
        <dbReference type="Proteomes" id="UP000323597"/>
    </source>
</evidence>
<keyword evidence="3" id="KW-1185">Reference proteome</keyword>
<evidence type="ECO:0000256" key="1">
    <source>
        <dbReference type="SAM" id="Phobius"/>
    </source>
</evidence>
<sequence length="90" mass="10688">MESLHFSMKPTASFGILTQTHQDEDWDKLNHWFRVLYIVMEIIRCKFTTFCYLALVLVDKNRRKKVKRQLSLVRELGWTVASSVEARRLG</sequence>
<keyword evidence="1" id="KW-0812">Transmembrane</keyword>
<keyword evidence="1" id="KW-0472">Membrane</keyword>
<protein>
    <submittedName>
        <fullName evidence="2">Uncharacterized protein</fullName>
    </submittedName>
</protein>
<keyword evidence="1" id="KW-1133">Transmembrane helix</keyword>
<dbReference type="EMBL" id="CM017646">
    <property type="protein sequence ID" value="TYJ09180.1"/>
    <property type="molecule type" value="Genomic_DNA"/>
</dbReference>
<accession>A0A5D2X5S2</accession>
<evidence type="ECO:0000313" key="2">
    <source>
        <dbReference type="EMBL" id="TYJ09180.1"/>
    </source>
</evidence>
<reference evidence="2 3" key="1">
    <citation type="submission" date="2019-07" db="EMBL/GenBank/DDBJ databases">
        <title>WGS assembly of Gossypium mustelinum.</title>
        <authorList>
            <person name="Chen Z.J."/>
            <person name="Sreedasyam A."/>
            <person name="Ando A."/>
            <person name="Song Q."/>
            <person name="De L."/>
            <person name="Hulse-Kemp A."/>
            <person name="Ding M."/>
            <person name="Ye W."/>
            <person name="Kirkbride R."/>
            <person name="Jenkins J."/>
            <person name="Plott C."/>
            <person name="Lovell J."/>
            <person name="Lin Y.-M."/>
            <person name="Vaughn R."/>
            <person name="Liu B."/>
            <person name="Li W."/>
            <person name="Simpson S."/>
            <person name="Scheffler B."/>
            <person name="Saski C."/>
            <person name="Grover C."/>
            <person name="Hu G."/>
            <person name="Conover J."/>
            <person name="Carlson J."/>
            <person name="Shu S."/>
            <person name="Boston L."/>
            <person name="Williams M."/>
            <person name="Peterson D."/>
            <person name="Mcgee K."/>
            <person name="Jones D."/>
            <person name="Wendel J."/>
            <person name="Stelly D."/>
            <person name="Grimwood J."/>
            <person name="Schmutz J."/>
        </authorList>
    </citation>
    <scope>NUCLEOTIDE SEQUENCE [LARGE SCALE GENOMIC DNA]</scope>
    <source>
        <strain evidence="2">1408120.09</strain>
    </source>
</reference>
<feature type="transmembrane region" description="Helical" evidence="1">
    <location>
        <begin position="35"/>
        <end position="58"/>
    </location>
</feature>
<dbReference type="AlphaFoldDB" id="A0A5D2X5S2"/>
<dbReference type="Proteomes" id="UP000323597">
    <property type="component" value="Chromosome A11"/>
</dbReference>